<dbReference type="EMBL" id="FUKR01000018">
    <property type="protein sequence ID" value="SJN21915.1"/>
    <property type="molecule type" value="Genomic_DNA"/>
</dbReference>
<protein>
    <recommendedName>
        <fullName evidence="9">Large-conductance mechanosensitive channel</fullName>
    </recommendedName>
</protein>
<keyword evidence="6 9" id="KW-0406">Ion transport</keyword>
<evidence type="ECO:0000256" key="6">
    <source>
        <dbReference type="ARBA" id="ARBA00023065"/>
    </source>
</evidence>
<evidence type="ECO:0000256" key="9">
    <source>
        <dbReference type="HAMAP-Rule" id="MF_00115"/>
    </source>
</evidence>
<evidence type="ECO:0000313" key="10">
    <source>
        <dbReference type="EMBL" id="SJN21915.1"/>
    </source>
</evidence>
<dbReference type="RefSeq" id="WP_087136204.1">
    <property type="nucleotide sequence ID" value="NZ_FUKR01000018.1"/>
</dbReference>
<dbReference type="PRINTS" id="PR01264">
    <property type="entry name" value="MECHCHANNEL"/>
</dbReference>
<evidence type="ECO:0000256" key="4">
    <source>
        <dbReference type="ARBA" id="ARBA00022692"/>
    </source>
</evidence>
<proteinExistence type="inferred from homology"/>
<evidence type="ECO:0000256" key="5">
    <source>
        <dbReference type="ARBA" id="ARBA00022989"/>
    </source>
</evidence>
<dbReference type="HAMAP" id="MF_00115">
    <property type="entry name" value="MscL"/>
    <property type="match status" value="1"/>
</dbReference>
<evidence type="ECO:0000313" key="11">
    <source>
        <dbReference type="Proteomes" id="UP000196778"/>
    </source>
</evidence>
<keyword evidence="11" id="KW-1185">Reference proteome</keyword>
<dbReference type="GO" id="GO:0008381">
    <property type="term" value="F:mechanosensitive monoatomic ion channel activity"/>
    <property type="evidence" value="ECO:0007669"/>
    <property type="project" value="UniProtKB-UniRule"/>
</dbReference>
<dbReference type="Pfam" id="PF01741">
    <property type="entry name" value="MscL"/>
    <property type="match status" value="1"/>
</dbReference>
<dbReference type="PANTHER" id="PTHR30266">
    <property type="entry name" value="MECHANOSENSITIVE CHANNEL MSCL"/>
    <property type="match status" value="1"/>
</dbReference>
<comment type="function">
    <text evidence="9">Channel that opens in response to stretch forces in the membrane lipid bilayer. May participate in the regulation of osmotic pressure changes within the cell.</text>
</comment>
<accession>A0A1R4IQQ6</accession>
<dbReference type="SUPFAM" id="SSF81330">
    <property type="entry name" value="Gated mechanosensitive channel"/>
    <property type="match status" value="1"/>
</dbReference>
<comment type="similarity">
    <text evidence="9">Belongs to the MscL family.</text>
</comment>
<dbReference type="InterPro" id="IPR036019">
    <property type="entry name" value="MscL_channel"/>
</dbReference>
<gene>
    <name evidence="9" type="primary">mscL</name>
    <name evidence="10" type="ORF">FM119_02940</name>
</gene>
<dbReference type="GO" id="GO:0005886">
    <property type="term" value="C:plasma membrane"/>
    <property type="evidence" value="ECO:0007669"/>
    <property type="project" value="UniProtKB-SubCell"/>
</dbReference>
<reference evidence="11" key="1">
    <citation type="submission" date="2017-02" db="EMBL/GenBank/DDBJ databases">
        <authorList>
            <person name="Dridi B."/>
        </authorList>
    </citation>
    <scope>NUCLEOTIDE SEQUENCE [LARGE SCALE GENOMIC DNA]</scope>
    <source>
        <strain evidence="11">EB411</strain>
    </source>
</reference>
<dbReference type="Gene3D" id="1.10.1200.120">
    <property type="entry name" value="Large-conductance mechanosensitive channel, MscL, domain 1"/>
    <property type="match status" value="1"/>
</dbReference>
<dbReference type="PANTHER" id="PTHR30266:SF2">
    <property type="entry name" value="LARGE-CONDUCTANCE MECHANOSENSITIVE CHANNEL"/>
    <property type="match status" value="1"/>
</dbReference>
<evidence type="ECO:0000256" key="8">
    <source>
        <dbReference type="ARBA" id="ARBA00023303"/>
    </source>
</evidence>
<keyword evidence="7 9" id="KW-0472">Membrane</keyword>
<dbReference type="NCBIfam" id="TIGR00220">
    <property type="entry name" value="mscL"/>
    <property type="match status" value="1"/>
</dbReference>
<dbReference type="Proteomes" id="UP000196778">
    <property type="component" value="Unassembled WGS sequence"/>
</dbReference>
<keyword evidence="8 9" id="KW-0407">Ion channel</keyword>
<name>A0A1R4IQQ6_9MICO</name>
<sequence>MLNGFKEFILRGNVVELAVAVVVGTAFTALVNALVDSVFNPLIGALFNADDLTNALDVTITLTAGNATLKFGAVIAAIIQFVLVAAVIYFCVVLPLNKLKEMTDRKKAKGLVEEAAAPTELELLAEIRDLLSADGTKRESRH</sequence>
<keyword evidence="2 9" id="KW-0813">Transport</keyword>
<dbReference type="InterPro" id="IPR037673">
    <property type="entry name" value="MSC/AndL"/>
</dbReference>
<evidence type="ECO:0000256" key="3">
    <source>
        <dbReference type="ARBA" id="ARBA00022475"/>
    </source>
</evidence>
<comment type="subunit">
    <text evidence="9">Homopentamer.</text>
</comment>
<dbReference type="AlphaFoldDB" id="A0A1R4IQQ6"/>
<keyword evidence="4 9" id="KW-0812">Transmembrane</keyword>
<feature type="transmembrane region" description="Helical" evidence="9">
    <location>
        <begin position="12"/>
        <end position="35"/>
    </location>
</feature>
<evidence type="ECO:0000256" key="7">
    <source>
        <dbReference type="ARBA" id="ARBA00023136"/>
    </source>
</evidence>
<dbReference type="InterPro" id="IPR001185">
    <property type="entry name" value="MS_channel"/>
</dbReference>
<comment type="subcellular location">
    <subcellularLocation>
        <location evidence="9">Cell membrane</location>
        <topology evidence="9">Multi-pass membrane protein</topology>
    </subcellularLocation>
    <subcellularLocation>
        <location evidence="1">Membrane</location>
        <topology evidence="1">Multi-pass membrane protein</topology>
    </subcellularLocation>
</comment>
<evidence type="ECO:0000256" key="2">
    <source>
        <dbReference type="ARBA" id="ARBA00022448"/>
    </source>
</evidence>
<evidence type="ECO:0000256" key="1">
    <source>
        <dbReference type="ARBA" id="ARBA00004141"/>
    </source>
</evidence>
<keyword evidence="5 9" id="KW-1133">Transmembrane helix</keyword>
<feature type="transmembrane region" description="Helical" evidence="9">
    <location>
        <begin position="71"/>
        <end position="96"/>
    </location>
</feature>
<organism evidence="10 11">
    <name type="scientific">Mycetocola reblochoni REB411</name>
    <dbReference type="NCBI Taxonomy" id="1255698"/>
    <lineage>
        <taxon>Bacteria</taxon>
        <taxon>Bacillati</taxon>
        <taxon>Actinomycetota</taxon>
        <taxon>Actinomycetes</taxon>
        <taxon>Micrococcales</taxon>
        <taxon>Microbacteriaceae</taxon>
        <taxon>Mycetocola</taxon>
    </lineage>
</organism>
<keyword evidence="3 9" id="KW-1003">Cell membrane</keyword>
<dbReference type="OrthoDB" id="9810350at2"/>